<evidence type="ECO:0000256" key="1">
    <source>
        <dbReference type="SAM" id="MobiDB-lite"/>
    </source>
</evidence>
<dbReference type="EMBL" id="FRAB01000015">
    <property type="protein sequence ID" value="SHK17952.1"/>
    <property type="molecule type" value="Genomic_DNA"/>
</dbReference>
<sequence>MKRRRAVSPAAKGHEAEAQGARGNTTTLARAARGMARRNG</sequence>
<accession>A0A1M6QCH8</accession>
<reference evidence="2 3" key="1">
    <citation type="submission" date="2016-11" db="EMBL/GenBank/DDBJ databases">
        <authorList>
            <person name="Jaros S."/>
            <person name="Januszkiewicz K."/>
            <person name="Wedrychowicz H."/>
        </authorList>
    </citation>
    <scope>NUCLEOTIDE SEQUENCE [LARGE SCALE GENOMIC DNA]</scope>
    <source>
        <strain evidence="2 3">LMG 20594</strain>
    </source>
</reference>
<feature type="region of interest" description="Disordered" evidence="1">
    <location>
        <begin position="1"/>
        <end position="40"/>
    </location>
</feature>
<evidence type="ECO:0000313" key="2">
    <source>
        <dbReference type="EMBL" id="SHK17952.1"/>
    </source>
</evidence>
<proteinExistence type="predicted"/>
<dbReference type="AlphaFoldDB" id="A0A1M6QCH8"/>
<name>A0A1M6QCH8_9BURK</name>
<organism evidence="2 3">
    <name type="scientific">Paraburkholderia terricola</name>
    <dbReference type="NCBI Taxonomy" id="169427"/>
    <lineage>
        <taxon>Bacteria</taxon>
        <taxon>Pseudomonadati</taxon>
        <taxon>Pseudomonadota</taxon>
        <taxon>Betaproteobacteria</taxon>
        <taxon>Burkholderiales</taxon>
        <taxon>Burkholderiaceae</taxon>
        <taxon>Paraburkholderia</taxon>
    </lineage>
</organism>
<dbReference type="Proteomes" id="UP000184395">
    <property type="component" value="Unassembled WGS sequence"/>
</dbReference>
<gene>
    <name evidence="2" type="ORF">SAMN05192548_101567</name>
</gene>
<protein>
    <submittedName>
        <fullName evidence="2">Uncharacterized protein</fullName>
    </submittedName>
</protein>
<evidence type="ECO:0000313" key="3">
    <source>
        <dbReference type="Proteomes" id="UP000184395"/>
    </source>
</evidence>